<name>A0A4D6XK62_9GAMM</name>
<keyword evidence="6 7" id="KW-0975">Bacterial flagellum</keyword>
<protein>
    <recommendedName>
        <fullName evidence="7">Flagellar P-ring protein</fullName>
    </recommendedName>
    <alternativeName>
        <fullName evidence="7">Basal body P-ring protein</fullName>
    </alternativeName>
</protein>
<evidence type="ECO:0000256" key="3">
    <source>
        <dbReference type="ARBA" id="ARBA00008994"/>
    </source>
</evidence>
<dbReference type="PANTHER" id="PTHR30381:SF0">
    <property type="entry name" value="FLAGELLAR P-RING PROTEIN"/>
    <property type="match status" value="1"/>
</dbReference>
<evidence type="ECO:0000256" key="1">
    <source>
        <dbReference type="ARBA" id="ARBA00002591"/>
    </source>
</evidence>
<dbReference type="EMBL" id="CP034894">
    <property type="protein sequence ID" value="QCI17162.1"/>
    <property type="molecule type" value="Genomic_DNA"/>
</dbReference>
<comment type="subunit">
    <text evidence="4 7">The basal body constitutes a major portion of the flagellar organelle and consists of four rings (L,P,S, and M) mounted on a central rod.</text>
</comment>
<dbReference type="GO" id="GO:0005198">
    <property type="term" value="F:structural molecule activity"/>
    <property type="evidence" value="ECO:0007669"/>
    <property type="project" value="InterPro"/>
</dbReference>
<dbReference type="HAMAP" id="MF_00416">
    <property type="entry name" value="FlgI"/>
    <property type="match status" value="1"/>
</dbReference>
<dbReference type="GO" id="GO:0071973">
    <property type="term" value="P:bacterial-type flagellum-dependent cell motility"/>
    <property type="evidence" value="ECO:0007669"/>
    <property type="project" value="InterPro"/>
</dbReference>
<dbReference type="Proteomes" id="UP000298759">
    <property type="component" value="Chromosome"/>
</dbReference>
<evidence type="ECO:0000256" key="4">
    <source>
        <dbReference type="ARBA" id="ARBA00011439"/>
    </source>
</evidence>
<dbReference type="RefSeq" id="WP_158340095.1">
    <property type="nucleotide sequence ID" value="NZ_CP034894.1"/>
</dbReference>
<accession>A0A4D6XK62</accession>
<keyword evidence="8" id="KW-0966">Cell projection</keyword>
<evidence type="ECO:0000256" key="5">
    <source>
        <dbReference type="ARBA" id="ARBA00022729"/>
    </source>
</evidence>
<dbReference type="AlphaFoldDB" id="A0A4D6XK62"/>
<keyword evidence="8" id="KW-0282">Flagellum</keyword>
<dbReference type="PANTHER" id="PTHR30381">
    <property type="entry name" value="FLAGELLAR P-RING PERIPLASMIC PROTEIN FLGI"/>
    <property type="match status" value="1"/>
</dbReference>
<evidence type="ECO:0000313" key="9">
    <source>
        <dbReference type="Proteomes" id="UP000298759"/>
    </source>
</evidence>
<dbReference type="PRINTS" id="PR01010">
    <property type="entry name" value="FLGPRINGFLGI"/>
</dbReference>
<reference evidence="8 9" key="2">
    <citation type="submission" date="2019-05" db="EMBL/GenBank/DDBJ databases">
        <title>Genome evolution of the obligate endosymbiont Buchnera aphidicola.</title>
        <authorList>
            <person name="Moran N.A."/>
        </authorList>
    </citation>
    <scope>NUCLEOTIDE SEQUENCE [LARGE SCALE GENOMIC DNA]</scope>
    <source>
        <strain evidence="8 9">Ahe</strain>
    </source>
</reference>
<comment type="similarity">
    <text evidence="3 7">Belongs to the FlgI family.</text>
</comment>
<comment type="function">
    <text evidence="1 7">Assembles around the rod to form the L-ring and probably protects the motor/basal body from shearing forces during rotation.</text>
</comment>
<gene>
    <name evidence="7" type="primary">flgI</name>
    <name evidence="8" type="ORF">D9V62_01745</name>
</gene>
<evidence type="ECO:0000313" key="8">
    <source>
        <dbReference type="EMBL" id="QCI17162.1"/>
    </source>
</evidence>
<dbReference type="NCBIfam" id="NF003676">
    <property type="entry name" value="PRK05303.1"/>
    <property type="match status" value="1"/>
</dbReference>
<comment type="subcellular location">
    <subcellularLocation>
        <location evidence="2 7">Bacterial flagellum basal body</location>
    </subcellularLocation>
</comment>
<reference evidence="8 9" key="1">
    <citation type="submission" date="2018-12" db="EMBL/GenBank/DDBJ databases">
        <authorList>
            <person name="Chong R.A."/>
        </authorList>
    </citation>
    <scope>NUCLEOTIDE SEQUENCE [LARGE SCALE GENOMIC DNA]</scope>
    <source>
        <strain evidence="8 9">Ahe</strain>
    </source>
</reference>
<dbReference type="GO" id="GO:0030288">
    <property type="term" value="C:outer membrane-bounded periplasmic space"/>
    <property type="evidence" value="ECO:0007669"/>
    <property type="project" value="InterPro"/>
</dbReference>
<keyword evidence="8" id="KW-0969">Cilium</keyword>
<dbReference type="Pfam" id="PF02119">
    <property type="entry name" value="FlgI"/>
    <property type="match status" value="1"/>
</dbReference>
<organism evidence="8 9">
    <name type="scientific">Buchnera aphidicola</name>
    <name type="common">Aphis helianthi</name>
    <dbReference type="NCBI Taxonomy" id="2315802"/>
    <lineage>
        <taxon>Bacteria</taxon>
        <taxon>Pseudomonadati</taxon>
        <taxon>Pseudomonadota</taxon>
        <taxon>Gammaproteobacteria</taxon>
        <taxon>Enterobacterales</taxon>
        <taxon>Erwiniaceae</taxon>
        <taxon>Buchnera</taxon>
    </lineage>
</organism>
<dbReference type="GO" id="GO:0009428">
    <property type="term" value="C:bacterial-type flagellum basal body, distal rod, P ring"/>
    <property type="evidence" value="ECO:0007669"/>
    <property type="project" value="InterPro"/>
</dbReference>
<evidence type="ECO:0000256" key="2">
    <source>
        <dbReference type="ARBA" id="ARBA00004117"/>
    </source>
</evidence>
<sequence>MFKIISLLKFIICILISFYSFAHAEKIRDLTSIEGIRDNQLIGYGLIVGLDGTGDQSTQAPFTNQSLYNMLSQLGVTIPPGTNMHLKNVAAVIVTAQLPPFSHLGEKIDVVVSSMGNAKSLKGGTLLMTPLKGTDNQIYAIAQGNILISERFNHKNNNFIRFNQVNSGRINHGATIEKEINTDFGKKKIINLQLNQEDFSIAQKISDMINVKYPDTAIAIDAKTVQLNTYANNTIQVHMLSNIQNIDISIPSQEAKVIINPRTGSIVMTEEVKLGTCIISHKNLSVVIHKLINQSNHLSLLQSLSNDTNNSLTNIIYKNYLENKIFNHENLNNVIRALNSLGTKPDELISILQSMKSAGCLHAKLEII</sequence>
<keyword evidence="5" id="KW-0732">Signal</keyword>
<proteinExistence type="inferred from homology"/>
<evidence type="ECO:0000256" key="7">
    <source>
        <dbReference type="HAMAP-Rule" id="MF_00416"/>
    </source>
</evidence>
<dbReference type="OrthoDB" id="9786431at2"/>
<evidence type="ECO:0000256" key="6">
    <source>
        <dbReference type="ARBA" id="ARBA00023143"/>
    </source>
</evidence>
<dbReference type="InterPro" id="IPR001782">
    <property type="entry name" value="Flag_FlgI"/>
</dbReference>